<dbReference type="RefSeq" id="WP_134837478.1">
    <property type="nucleotide sequence ID" value="NZ_SATR01000076.1"/>
</dbReference>
<comment type="caution">
    <text evidence="1">The sequence shown here is derived from an EMBL/GenBank/DDBJ whole genome shotgun (WGS) entry which is preliminary data.</text>
</comment>
<name>A0A4Y8WAM3_9VIBR</name>
<evidence type="ECO:0000313" key="2">
    <source>
        <dbReference type="Proteomes" id="UP000297753"/>
    </source>
</evidence>
<dbReference type="AlphaFoldDB" id="A0A4Y8WAM3"/>
<dbReference type="InterPro" id="IPR039555">
    <property type="entry name" value="TraF/TrbB"/>
</dbReference>
<proteinExistence type="predicted"/>
<gene>
    <name evidence="1" type="primary">traF</name>
    <name evidence="1" type="ORF">ELS82_22745</name>
</gene>
<dbReference type="Pfam" id="PF13728">
    <property type="entry name" value="TraF"/>
    <property type="match status" value="1"/>
</dbReference>
<evidence type="ECO:0000313" key="1">
    <source>
        <dbReference type="EMBL" id="TFH89341.1"/>
    </source>
</evidence>
<protein>
    <submittedName>
        <fullName evidence="1">Type-F conjugative transfer system pilin assembly protein TraF</fullName>
    </submittedName>
</protein>
<keyword evidence="2" id="KW-1185">Reference proteome</keyword>
<dbReference type="EMBL" id="SATR01000076">
    <property type="protein sequence ID" value="TFH89341.1"/>
    <property type="molecule type" value="Genomic_DNA"/>
</dbReference>
<dbReference type="NCBIfam" id="TIGR02739">
    <property type="entry name" value="TraF"/>
    <property type="match status" value="1"/>
</dbReference>
<dbReference type="OrthoDB" id="5651797at2"/>
<reference evidence="1 2" key="1">
    <citation type="submission" date="2019-01" db="EMBL/GenBank/DDBJ databases">
        <title>Vibrio BEI176 sp. nov, a marine bacterium isolated from China: eastern marignal seas.</title>
        <authorList>
            <person name="Li B."/>
        </authorList>
    </citation>
    <scope>NUCLEOTIDE SEQUENCE [LARGE SCALE GENOMIC DNA]</scope>
    <source>
        <strain evidence="1 2">BEI176</strain>
    </source>
</reference>
<accession>A0A4Y8WAM3</accession>
<dbReference type="Proteomes" id="UP000297753">
    <property type="component" value="Unassembled WGS sequence"/>
</dbReference>
<dbReference type="InterPro" id="IPR014110">
    <property type="entry name" value="TraF"/>
</dbReference>
<sequence length="260" mass="30034">MNLLSHTYTWLLLGLWLWVFSYSEPVHATPNGWKWYNEPKARPIPPKPEPAPLPANANTTVMSATQQLQWFHQTYDEVKADATINPQDEAAYLKLMQLNHFIGQKATQTGMTFKKLLLKHPEYSYVKDRPVEQAARSPYHQQERRKKIDMVEKMKKEGWGFFFVYEGNDTLSQTLAPSIQQFADTYDIELLGVSNDGVFIDAVRQSRRNHDRVIVPYTPALILVNPTTSEFKPLAYGFISQHDLLGRFYNVATDYQASDF</sequence>
<organism evidence="1 2">
    <name type="scientific">Vibrio ouci</name>
    <dbReference type="NCBI Taxonomy" id="2499078"/>
    <lineage>
        <taxon>Bacteria</taxon>
        <taxon>Pseudomonadati</taxon>
        <taxon>Pseudomonadota</taxon>
        <taxon>Gammaproteobacteria</taxon>
        <taxon>Vibrionales</taxon>
        <taxon>Vibrionaceae</taxon>
        <taxon>Vibrio</taxon>
    </lineage>
</organism>